<feature type="transmembrane region" description="Helical" evidence="1">
    <location>
        <begin position="49"/>
        <end position="69"/>
    </location>
</feature>
<keyword evidence="1" id="KW-0472">Membrane</keyword>
<evidence type="ECO:0000259" key="2">
    <source>
        <dbReference type="Pfam" id="PF13796"/>
    </source>
</evidence>
<dbReference type="HOGENOM" id="CLU_1204240_0_0_11"/>
<gene>
    <name evidence="3" type="ORF">SacazDRAFT_03591</name>
</gene>
<dbReference type="AlphaFoldDB" id="H8G8D5"/>
<accession>H8G8D5</accession>
<name>H8G8D5_9PSEU</name>
<keyword evidence="1" id="KW-1133">Transmembrane helix</keyword>
<feature type="domain" description="Putative sensor" evidence="2">
    <location>
        <begin position="27"/>
        <end position="212"/>
    </location>
</feature>
<proteinExistence type="predicted"/>
<evidence type="ECO:0000313" key="3">
    <source>
        <dbReference type="EMBL" id="EHY90457.1"/>
    </source>
</evidence>
<evidence type="ECO:0000256" key="1">
    <source>
        <dbReference type="SAM" id="Phobius"/>
    </source>
</evidence>
<protein>
    <recommendedName>
        <fullName evidence="2">Putative sensor domain-containing protein</fullName>
    </recommendedName>
</protein>
<dbReference type="Pfam" id="PF13796">
    <property type="entry name" value="Sensor"/>
    <property type="match status" value="1"/>
</dbReference>
<reference evidence="3 4" key="1">
    <citation type="journal article" date="2012" name="Stand. Genomic Sci.">
        <title>Genome sequence of the soil bacterium Saccharomonospora azurea type strain (NA-128(T)).</title>
        <authorList>
            <person name="Klenk H.P."/>
            <person name="Held B."/>
            <person name="Lucas S."/>
            <person name="Lapidus A."/>
            <person name="Copeland A."/>
            <person name="Hammon N."/>
            <person name="Pitluck S."/>
            <person name="Goodwin L.A."/>
            <person name="Han C."/>
            <person name="Tapia R."/>
            <person name="Brambilla E.M."/>
            <person name="Potter G."/>
            <person name="Land M."/>
            <person name="Ivanova N."/>
            <person name="Rohde M."/>
            <person name="Goker M."/>
            <person name="Detter J.C."/>
            <person name="Kyrpides N.C."/>
            <person name="Woyke T."/>
        </authorList>
    </citation>
    <scope>NUCLEOTIDE SEQUENCE [LARGE SCALE GENOMIC DNA]</scope>
    <source>
        <strain evidence="3 4">NA-128</strain>
    </source>
</reference>
<dbReference type="RefSeq" id="WP_005443874.1">
    <property type="nucleotide sequence ID" value="NZ_CM001466.1"/>
</dbReference>
<keyword evidence="4" id="KW-1185">Reference proteome</keyword>
<feature type="transmembrane region" description="Helical" evidence="1">
    <location>
        <begin position="117"/>
        <end position="150"/>
    </location>
</feature>
<feature type="transmembrane region" description="Helical" evidence="1">
    <location>
        <begin position="24"/>
        <end position="43"/>
    </location>
</feature>
<dbReference type="EMBL" id="CM001466">
    <property type="protein sequence ID" value="EHY90457.1"/>
    <property type="molecule type" value="Genomic_DNA"/>
</dbReference>
<keyword evidence="1" id="KW-0812">Transmembrane</keyword>
<evidence type="ECO:0000313" key="4">
    <source>
        <dbReference type="Proteomes" id="UP000004705"/>
    </source>
</evidence>
<dbReference type="Proteomes" id="UP000004705">
    <property type="component" value="Chromosome"/>
</dbReference>
<feature type="transmembrane region" description="Helical" evidence="1">
    <location>
        <begin position="179"/>
        <end position="197"/>
    </location>
</feature>
<dbReference type="OrthoDB" id="5183710at2"/>
<sequence>MASAGPHEHSGAGHEPRRPSVARALAYLLLSFPAGIAAFVVLLTLTVAGIATAIVWVGLPILAAAVLVTRGGANLERARTYALLGTYVPPATRPLPDGDLRQRWRTRLTDSATWREYAYLFLLFPLGIVEFVLMVATWSASLGLLALPIYYRFLPGGAWHFPGDDVELRWVTADSVWTALPWSLLGVLFVVLTAALTRSLGAAHGRLVGAMLGPTVTRMRELDAHDGAFPVRA</sequence>
<dbReference type="InterPro" id="IPR025828">
    <property type="entry name" value="Put_sensor_dom"/>
</dbReference>
<organism evidence="3 4">
    <name type="scientific">Saccharomonospora azurea NA-128</name>
    <dbReference type="NCBI Taxonomy" id="882081"/>
    <lineage>
        <taxon>Bacteria</taxon>
        <taxon>Bacillati</taxon>
        <taxon>Actinomycetota</taxon>
        <taxon>Actinomycetes</taxon>
        <taxon>Pseudonocardiales</taxon>
        <taxon>Pseudonocardiaceae</taxon>
        <taxon>Saccharomonospora</taxon>
    </lineage>
</organism>